<protein>
    <submittedName>
        <fullName evidence="3">Uncharacterized protein</fullName>
    </submittedName>
</protein>
<dbReference type="OrthoDB" id="2421077at2759"/>
<evidence type="ECO:0000256" key="1">
    <source>
        <dbReference type="SAM" id="MobiDB-lite"/>
    </source>
</evidence>
<feature type="region of interest" description="Disordered" evidence="1">
    <location>
        <begin position="372"/>
        <end position="391"/>
    </location>
</feature>
<sequence length="391" mass="44607">MNFSEFFRGYRRSEPTILYGLKLFIMIILMICLTGYLAVIIIDVMQDSPIIRTSFVSVDAVHAPNLYFLSNYVFNVSCLGNYQESFVDFSTDITQPEKLLGIVDAYMGKYIPSNDILFKKGSLTHILCDIFIKENIQPDKLFHMDVRAFDSKYDLYDKKIDELSPNDDSILNLNLYQMIPGQTYEFIYFRVIRELIKPSWMNDFGVPPTYEQQPIISSNILSNPRMKEDDNNSMVFIVRPKYENIVQVDKEIRTQTYLGGMGLIGGAWGLAVALYGILFGADTLRPWGLVQLYCCGFSRATQKKLKTTLPVVPFFDSSNPDNKHYPALPLAKKNELRIDGLELFLQEYVVDVSYLDKIRNLNINDQIVVGSDTNSTNSTSNTTVVTTSSQQ</sequence>
<feature type="transmembrane region" description="Helical" evidence="2">
    <location>
        <begin position="21"/>
        <end position="42"/>
    </location>
</feature>
<evidence type="ECO:0000313" key="4">
    <source>
        <dbReference type="Proteomes" id="UP000265703"/>
    </source>
</evidence>
<feature type="compositionally biased region" description="Low complexity" evidence="1">
    <location>
        <begin position="373"/>
        <end position="391"/>
    </location>
</feature>
<keyword evidence="2" id="KW-1133">Transmembrane helix</keyword>
<dbReference type="Proteomes" id="UP000265703">
    <property type="component" value="Unassembled WGS sequence"/>
</dbReference>
<accession>A0A397SJ85</accession>
<keyword evidence="4" id="KW-1185">Reference proteome</keyword>
<proteinExistence type="predicted"/>
<dbReference type="AlphaFoldDB" id="A0A397SJ85"/>
<feature type="transmembrane region" description="Helical" evidence="2">
    <location>
        <begin position="257"/>
        <end position="278"/>
    </location>
</feature>
<reference evidence="3 4" key="1">
    <citation type="submission" date="2018-06" db="EMBL/GenBank/DDBJ databases">
        <title>Comparative genomics reveals the genomic features of Rhizophagus irregularis, R. cerebriforme, R. diaphanum and Gigaspora rosea, and their symbiotic lifestyle signature.</title>
        <authorList>
            <person name="Morin E."/>
            <person name="San Clemente H."/>
            <person name="Chen E.C.H."/>
            <person name="De La Providencia I."/>
            <person name="Hainaut M."/>
            <person name="Kuo A."/>
            <person name="Kohler A."/>
            <person name="Murat C."/>
            <person name="Tang N."/>
            <person name="Roy S."/>
            <person name="Loubradou J."/>
            <person name="Henrissat B."/>
            <person name="Grigoriev I.V."/>
            <person name="Corradi N."/>
            <person name="Roux C."/>
            <person name="Martin F.M."/>
        </authorList>
    </citation>
    <scope>NUCLEOTIDE SEQUENCE [LARGE SCALE GENOMIC DNA]</scope>
    <source>
        <strain evidence="3 4">DAOM 227022</strain>
    </source>
</reference>
<keyword evidence="2" id="KW-0812">Transmembrane</keyword>
<organism evidence="3 4">
    <name type="scientific">Glomus cerebriforme</name>
    <dbReference type="NCBI Taxonomy" id="658196"/>
    <lineage>
        <taxon>Eukaryota</taxon>
        <taxon>Fungi</taxon>
        <taxon>Fungi incertae sedis</taxon>
        <taxon>Mucoromycota</taxon>
        <taxon>Glomeromycotina</taxon>
        <taxon>Glomeromycetes</taxon>
        <taxon>Glomerales</taxon>
        <taxon>Glomeraceae</taxon>
        <taxon>Glomus</taxon>
    </lineage>
</organism>
<name>A0A397SJ85_9GLOM</name>
<evidence type="ECO:0000256" key="2">
    <source>
        <dbReference type="SAM" id="Phobius"/>
    </source>
</evidence>
<evidence type="ECO:0000313" key="3">
    <source>
        <dbReference type="EMBL" id="RIA84959.1"/>
    </source>
</evidence>
<dbReference type="EMBL" id="QKYT01000458">
    <property type="protein sequence ID" value="RIA84959.1"/>
    <property type="molecule type" value="Genomic_DNA"/>
</dbReference>
<gene>
    <name evidence="3" type="ORF">C1645_831534</name>
</gene>
<keyword evidence="2" id="KW-0472">Membrane</keyword>
<comment type="caution">
    <text evidence="3">The sequence shown here is derived from an EMBL/GenBank/DDBJ whole genome shotgun (WGS) entry which is preliminary data.</text>
</comment>